<protein>
    <submittedName>
        <fullName evidence="7">Multicopper oxidase with three cupredoxin domains (Includes cell division protein FtsP and spore coat protein CotA)</fullName>
    </submittedName>
</protein>
<keyword evidence="7" id="KW-0946">Virion</keyword>
<dbReference type="GO" id="GO:0051301">
    <property type="term" value="P:cell division"/>
    <property type="evidence" value="ECO:0007669"/>
    <property type="project" value="UniProtKB-KW"/>
</dbReference>
<dbReference type="InterPro" id="IPR034279">
    <property type="entry name" value="CuRO_3_CopA"/>
</dbReference>
<feature type="domain" description="Plastocyanin-like" evidence="5">
    <location>
        <begin position="417"/>
        <end position="522"/>
    </location>
</feature>
<keyword evidence="7" id="KW-0132">Cell division</keyword>
<evidence type="ECO:0000259" key="4">
    <source>
        <dbReference type="Pfam" id="PF00394"/>
    </source>
</evidence>
<evidence type="ECO:0000259" key="6">
    <source>
        <dbReference type="Pfam" id="PF07732"/>
    </source>
</evidence>
<gene>
    <name evidence="7" type="ORF">SAMN05216266_12039</name>
</gene>
<evidence type="ECO:0000313" key="7">
    <source>
        <dbReference type="EMBL" id="SFB56712.1"/>
    </source>
</evidence>
<sequence length="526" mass="56081">MAPALPGRPRADRLLNRRGFLVLGSGAAVASLAACTAQGSAPNTPTRVAPTSPLVAAAERDRRTATTRTTSTVLNAGISDVDLGGVPVTTWTYNGELPGTEIRIKRGDALRARLSNGLPQPTTVHWHGLALRNDMDGVPVLTQPEVAPGAEFIYEFVAPDAGTHWFHPHVGAQLDRGLYAPLIVEDPADGADYDSELVVVLDDWLDGLDRDPDTALANLKKNGMVMGDRSAPHMAGMPGMDHGPVDGDTGMGMPQSALLGGDAGDVVYPHVLVNGRISSAPRSVNAKPGQRIRLRLINAASDTAFRVGVPGIPLRVTHTDGFPVVPKQADTVLLGMGERLDAVITVPDRTVPVLALAEGRGSYAQLLIRSGRESDPTASDAAAQQLAALPALATGDLRATEEVSLPKRSPDVTHNLVLEGPGAKYEWTINGKAYRPDDGLPIRAEQRVRLRFENKSTMFHPMHVHGHTFQLIGPNGRGPRKDTAIVLPGKTLEVDFDANNPGQWLTHCHNVYHGEAGMMTVLSYVE</sequence>
<organism evidence="7 8">
    <name type="scientific">Amycolatopsis marina</name>
    <dbReference type="NCBI Taxonomy" id="490629"/>
    <lineage>
        <taxon>Bacteria</taxon>
        <taxon>Bacillati</taxon>
        <taxon>Actinomycetota</taxon>
        <taxon>Actinomycetes</taxon>
        <taxon>Pseudonocardiales</taxon>
        <taxon>Pseudonocardiaceae</taxon>
        <taxon>Amycolatopsis</taxon>
    </lineage>
</organism>
<evidence type="ECO:0000256" key="2">
    <source>
        <dbReference type="ARBA" id="ARBA00023002"/>
    </source>
</evidence>
<dbReference type="GO" id="GO:0016491">
    <property type="term" value="F:oxidoreductase activity"/>
    <property type="evidence" value="ECO:0007669"/>
    <property type="project" value="UniProtKB-KW"/>
</dbReference>
<evidence type="ECO:0000256" key="3">
    <source>
        <dbReference type="ARBA" id="ARBA00023008"/>
    </source>
</evidence>
<dbReference type="InterPro" id="IPR045087">
    <property type="entry name" value="Cu-oxidase_fam"/>
</dbReference>
<dbReference type="PANTHER" id="PTHR11709">
    <property type="entry name" value="MULTI-COPPER OXIDASE"/>
    <property type="match status" value="1"/>
</dbReference>
<dbReference type="STRING" id="490629.SAMN05216266_12039"/>
<keyword evidence="2" id="KW-0560">Oxidoreductase</keyword>
<dbReference type="EMBL" id="FOKG01000020">
    <property type="protein sequence ID" value="SFB56712.1"/>
    <property type="molecule type" value="Genomic_DNA"/>
</dbReference>
<evidence type="ECO:0000256" key="1">
    <source>
        <dbReference type="ARBA" id="ARBA00022723"/>
    </source>
</evidence>
<dbReference type="OrthoDB" id="345021at2"/>
<feature type="domain" description="Plastocyanin-like" evidence="6">
    <location>
        <begin position="84"/>
        <end position="188"/>
    </location>
</feature>
<dbReference type="PROSITE" id="PS00080">
    <property type="entry name" value="MULTICOPPER_OXIDASE2"/>
    <property type="match status" value="1"/>
</dbReference>
<evidence type="ECO:0000259" key="5">
    <source>
        <dbReference type="Pfam" id="PF07731"/>
    </source>
</evidence>
<dbReference type="SUPFAM" id="SSF49503">
    <property type="entry name" value="Cupredoxins"/>
    <property type="match status" value="3"/>
</dbReference>
<keyword evidence="3" id="KW-0186">Copper</keyword>
<dbReference type="InterPro" id="IPR011707">
    <property type="entry name" value="Cu-oxidase-like_N"/>
</dbReference>
<dbReference type="InterPro" id="IPR011706">
    <property type="entry name" value="Cu-oxidase_C"/>
</dbReference>
<name>A0A1I1C3L0_9PSEU</name>
<dbReference type="Proteomes" id="UP000243799">
    <property type="component" value="Unassembled WGS sequence"/>
</dbReference>
<proteinExistence type="predicted"/>
<dbReference type="CDD" id="cd13896">
    <property type="entry name" value="CuRO_3_CopA"/>
    <property type="match status" value="1"/>
</dbReference>
<dbReference type="Pfam" id="PF07732">
    <property type="entry name" value="Cu-oxidase_3"/>
    <property type="match status" value="1"/>
</dbReference>
<feature type="domain" description="Plastocyanin-like" evidence="4">
    <location>
        <begin position="269"/>
        <end position="347"/>
    </location>
</feature>
<dbReference type="InterPro" id="IPR002355">
    <property type="entry name" value="Cu_oxidase_Cu_BS"/>
</dbReference>
<dbReference type="PANTHER" id="PTHR11709:SF394">
    <property type="entry name" value="FI03373P-RELATED"/>
    <property type="match status" value="1"/>
</dbReference>
<dbReference type="Gene3D" id="2.60.40.420">
    <property type="entry name" value="Cupredoxins - blue copper proteins"/>
    <property type="match status" value="3"/>
</dbReference>
<dbReference type="GO" id="GO:0005507">
    <property type="term" value="F:copper ion binding"/>
    <property type="evidence" value="ECO:0007669"/>
    <property type="project" value="InterPro"/>
</dbReference>
<keyword evidence="8" id="KW-1185">Reference proteome</keyword>
<dbReference type="InterPro" id="IPR001117">
    <property type="entry name" value="Cu-oxidase_2nd"/>
</dbReference>
<dbReference type="CDD" id="cd13861">
    <property type="entry name" value="CuRO_1_CumA_like"/>
    <property type="match status" value="1"/>
</dbReference>
<keyword evidence="7" id="KW-0131">Cell cycle</keyword>
<dbReference type="AlphaFoldDB" id="A0A1I1C3L0"/>
<dbReference type="Pfam" id="PF07731">
    <property type="entry name" value="Cu-oxidase_2"/>
    <property type="match status" value="1"/>
</dbReference>
<dbReference type="Pfam" id="PF00394">
    <property type="entry name" value="Cu-oxidase"/>
    <property type="match status" value="1"/>
</dbReference>
<dbReference type="InterPro" id="IPR008972">
    <property type="entry name" value="Cupredoxin"/>
</dbReference>
<keyword evidence="7" id="KW-0167">Capsid protein</keyword>
<evidence type="ECO:0000313" key="8">
    <source>
        <dbReference type="Proteomes" id="UP000243799"/>
    </source>
</evidence>
<reference evidence="8" key="1">
    <citation type="submission" date="2016-10" db="EMBL/GenBank/DDBJ databases">
        <authorList>
            <person name="Varghese N."/>
            <person name="Submissions S."/>
        </authorList>
    </citation>
    <scope>NUCLEOTIDE SEQUENCE [LARGE SCALE GENOMIC DNA]</scope>
    <source>
        <strain evidence="8">CGMCC 4.3568</strain>
    </source>
</reference>
<keyword evidence="1" id="KW-0479">Metal-binding</keyword>
<accession>A0A1I1C3L0</accession>